<keyword evidence="4" id="KW-0378">Hydrolase</keyword>
<gene>
    <name evidence="9" type="ORF">GCM10007924_32540</name>
</gene>
<dbReference type="Pfam" id="PF01694">
    <property type="entry name" value="Rhomboid"/>
    <property type="match status" value="1"/>
</dbReference>
<feature type="transmembrane region" description="Helical" evidence="7">
    <location>
        <begin position="191"/>
        <end position="211"/>
    </location>
</feature>
<dbReference type="InterPro" id="IPR050925">
    <property type="entry name" value="Rhomboid_protease_S54"/>
</dbReference>
<dbReference type="Proteomes" id="UP001161409">
    <property type="component" value="Unassembled WGS sequence"/>
</dbReference>
<name>A0ABQ5U7E9_9PROT</name>
<proteinExistence type="inferred from homology"/>
<dbReference type="EMBL" id="BSNF01000010">
    <property type="protein sequence ID" value="GLQ08032.1"/>
    <property type="molecule type" value="Genomic_DNA"/>
</dbReference>
<feature type="transmembrane region" description="Helical" evidence="7">
    <location>
        <begin position="12"/>
        <end position="32"/>
    </location>
</feature>
<reference evidence="9" key="2">
    <citation type="submission" date="2023-01" db="EMBL/GenBank/DDBJ databases">
        <title>Draft genome sequence of Sneathiella chinensis strain NBRC 103408.</title>
        <authorList>
            <person name="Sun Q."/>
            <person name="Mori K."/>
        </authorList>
    </citation>
    <scope>NUCLEOTIDE SEQUENCE</scope>
    <source>
        <strain evidence="9">NBRC 103408</strain>
    </source>
</reference>
<dbReference type="PANTHER" id="PTHR43731">
    <property type="entry name" value="RHOMBOID PROTEASE"/>
    <property type="match status" value="1"/>
</dbReference>
<dbReference type="PANTHER" id="PTHR43731:SF14">
    <property type="entry name" value="PRESENILIN-ASSOCIATED RHOMBOID-LIKE PROTEIN, MITOCHONDRIAL"/>
    <property type="match status" value="1"/>
</dbReference>
<keyword evidence="5 7" id="KW-1133">Transmembrane helix</keyword>
<sequence length="218" mass="23223">MSHSEEPAFNAPPVTLFLVASIIVSHILLTVADQETINWIYGALAFDVGQVERLLNGAAGASLIQFLVTLNTHMILHHDFMHMLVNAFMLLAFGSMVERTFGPVRFVIVFLVAGWVGAILEALVSMPVTEPSLLYGASGGVFGTMGVTTLLMLPKFGLRGVVSFAAVLMGVNLVIGLTPLGALLAGEGATISWAAHVGGYVTGLLFAIWFLSRLARRP</sequence>
<keyword evidence="10" id="KW-1185">Reference proteome</keyword>
<evidence type="ECO:0000256" key="2">
    <source>
        <dbReference type="ARBA" id="ARBA00009045"/>
    </source>
</evidence>
<protein>
    <recommendedName>
        <fullName evidence="8">Peptidase S54 rhomboid domain-containing protein</fullName>
    </recommendedName>
</protein>
<feature type="transmembrane region" description="Helical" evidence="7">
    <location>
        <begin position="160"/>
        <end position="185"/>
    </location>
</feature>
<dbReference type="SUPFAM" id="SSF144091">
    <property type="entry name" value="Rhomboid-like"/>
    <property type="match status" value="1"/>
</dbReference>
<comment type="similarity">
    <text evidence="2">Belongs to the peptidase S54 family.</text>
</comment>
<keyword evidence="3 7" id="KW-0812">Transmembrane</keyword>
<evidence type="ECO:0000313" key="10">
    <source>
        <dbReference type="Proteomes" id="UP001161409"/>
    </source>
</evidence>
<accession>A0ABQ5U7E9</accession>
<evidence type="ECO:0000256" key="1">
    <source>
        <dbReference type="ARBA" id="ARBA00004141"/>
    </source>
</evidence>
<comment type="subcellular location">
    <subcellularLocation>
        <location evidence="1">Membrane</location>
        <topology evidence="1">Multi-pass membrane protein</topology>
    </subcellularLocation>
</comment>
<evidence type="ECO:0000256" key="6">
    <source>
        <dbReference type="ARBA" id="ARBA00023136"/>
    </source>
</evidence>
<evidence type="ECO:0000256" key="4">
    <source>
        <dbReference type="ARBA" id="ARBA00022801"/>
    </source>
</evidence>
<evidence type="ECO:0000259" key="8">
    <source>
        <dbReference type="Pfam" id="PF01694"/>
    </source>
</evidence>
<dbReference type="InterPro" id="IPR022764">
    <property type="entry name" value="Peptidase_S54_rhomboid_dom"/>
</dbReference>
<dbReference type="InterPro" id="IPR035952">
    <property type="entry name" value="Rhomboid-like_sf"/>
</dbReference>
<evidence type="ECO:0000256" key="5">
    <source>
        <dbReference type="ARBA" id="ARBA00022989"/>
    </source>
</evidence>
<comment type="caution">
    <text evidence="9">The sequence shown here is derived from an EMBL/GenBank/DDBJ whole genome shotgun (WGS) entry which is preliminary data.</text>
</comment>
<feature type="transmembrane region" description="Helical" evidence="7">
    <location>
        <begin position="132"/>
        <end position="153"/>
    </location>
</feature>
<organism evidence="9 10">
    <name type="scientific">Sneathiella chinensis</name>
    <dbReference type="NCBI Taxonomy" id="349750"/>
    <lineage>
        <taxon>Bacteria</taxon>
        <taxon>Pseudomonadati</taxon>
        <taxon>Pseudomonadota</taxon>
        <taxon>Alphaproteobacteria</taxon>
        <taxon>Sneathiellales</taxon>
        <taxon>Sneathiellaceae</taxon>
        <taxon>Sneathiella</taxon>
    </lineage>
</organism>
<evidence type="ECO:0000313" key="9">
    <source>
        <dbReference type="EMBL" id="GLQ08032.1"/>
    </source>
</evidence>
<evidence type="ECO:0000256" key="3">
    <source>
        <dbReference type="ARBA" id="ARBA00022692"/>
    </source>
</evidence>
<feature type="transmembrane region" description="Helical" evidence="7">
    <location>
        <begin position="80"/>
        <end position="97"/>
    </location>
</feature>
<feature type="transmembrane region" description="Helical" evidence="7">
    <location>
        <begin position="104"/>
        <end position="126"/>
    </location>
</feature>
<feature type="domain" description="Peptidase S54 rhomboid" evidence="8">
    <location>
        <begin position="68"/>
        <end position="211"/>
    </location>
</feature>
<dbReference type="Gene3D" id="1.20.1540.10">
    <property type="entry name" value="Rhomboid-like"/>
    <property type="match status" value="1"/>
</dbReference>
<dbReference type="RefSeq" id="WP_169560102.1">
    <property type="nucleotide sequence ID" value="NZ_BSNF01000010.1"/>
</dbReference>
<feature type="transmembrane region" description="Helical" evidence="7">
    <location>
        <begin position="53"/>
        <end position="74"/>
    </location>
</feature>
<evidence type="ECO:0000256" key="7">
    <source>
        <dbReference type="SAM" id="Phobius"/>
    </source>
</evidence>
<reference evidence="9" key="1">
    <citation type="journal article" date="2014" name="Int. J. Syst. Evol. Microbiol.">
        <title>Complete genome of a new Firmicutes species belonging to the dominant human colonic microbiota ('Ruminococcus bicirculans') reveals two chromosomes and a selective capacity to utilize plant glucans.</title>
        <authorList>
            <consortium name="NISC Comparative Sequencing Program"/>
            <person name="Wegmann U."/>
            <person name="Louis P."/>
            <person name="Goesmann A."/>
            <person name="Henrissat B."/>
            <person name="Duncan S.H."/>
            <person name="Flint H.J."/>
        </authorList>
    </citation>
    <scope>NUCLEOTIDE SEQUENCE</scope>
    <source>
        <strain evidence="9">NBRC 103408</strain>
    </source>
</reference>
<keyword evidence="6 7" id="KW-0472">Membrane</keyword>